<dbReference type="PANTHER" id="PTHR11707:SF28">
    <property type="entry name" value="60 KDA LYSOPHOSPHOLIPASE"/>
    <property type="match status" value="1"/>
</dbReference>
<dbReference type="PIRSF" id="PIRSF500176">
    <property type="entry name" value="L_ASNase"/>
    <property type="match status" value="1"/>
</dbReference>
<evidence type="ECO:0000256" key="1">
    <source>
        <dbReference type="ARBA" id="ARBA00010518"/>
    </source>
</evidence>
<dbReference type="Gene3D" id="3.40.50.40">
    <property type="match status" value="1"/>
</dbReference>
<dbReference type="InterPro" id="IPR037152">
    <property type="entry name" value="L-asparaginase_N_sf"/>
</dbReference>
<feature type="domain" description="L-asparaginase N-terminal" evidence="8">
    <location>
        <begin position="7"/>
        <end position="180"/>
    </location>
</feature>
<dbReference type="InterPro" id="IPR027475">
    <property type="entry name" value="Asparaginase/glutaminase_AS2"/>
</dbReference>
<dbReference type="SFLD" id="SFLDS00057">
    <property type="entry name" value="Glutaminase/Asparaginase"/>
    <property type="match status" value="1"/>
</dbReference>
<dbReference type="EC" id="3.5.1.1" evidence="2"/>
<dbReference type="InterPro" id="IPR004550">
    <property type="entry name" value="AsnASE_II"/>
</dbReference>
<dbReference type="InterPro" id="IPR027474">
    <property type="entry name" value="L-asparaginase_N"/>
</dbReference>
<comment type="similarity">
    <text evidence="1">Belongs to the asparaginase 1 family.</text>
</comment>
<proteinExistence type="inferred from homology"/>
<organism evidence="10 11">
    <name type="scientific">Actinomycetospora cinnamomea</name>
    <dbReference type="NCBI Taxonomy" id="663609"/>
    <lineage>
        <taxon>Bacteria</taxon>
        <taxon>Bacillati</taxon>
        <taxon>Actinomycetota</taxon>
        <taxon>Actinomycetes</taxon>
        <taxon>Pseudonocardiales</taxon>
        <taxon>Pseudonocardiaceae</taxon>
        <taxon>Actinomycetospora</taxon>
    </lineage>
</organism>
<dbReference type="InterPro" id="IPR006034">
    <property type="entry name" value="Asparaginase/glutaminase-like"/>
</dbReference>
<dbReference type="InterPro" id="IPR040919">
    <property type="entry name" value="Asparaginase_C"/>
</dbReference>
<dbReference type="PROSITE" id="PS00917">
    <property type="entry name" value="ASN_GLN_ASE_2"/>
    <property type="match status" value="1"/>
</dbReference>
<accession>A0A2U1FI36</accession>
<dbReference type="CDD" id="cd08964">
    <property type="entry name" value="L-asparaginase_II"/>
    <property type="match status" value="1"/>
</dbReference>
<evidence type="ECO:0000259" key="8">
    <source>
        <dbReference type="Pfam" id="PF00710"/>
    </source>
</evidence>
<evidence type="ECO:0000256" key="2">
    <source>
        <dbReference type="ARBA" id="ARBA00012920"/>
    </source>
</evidence>
<dbReference type="GO" id="GO:0006528">
    <property type="term" value="P:asparagine metabolic process"/>
    <property type="evidence" value="ECO:0007669"/>
    <property type="project" value="InterPro"/>
</dbReference>
<dbReference type="SUPFAM" id="SSF53774">
    <property type="entry name" value="Glutaminase/Asparaginase"/>
    <property type="match status" value="1"/>
</dbReference>
<comment type="caution">
    <text evidence="10">The sequence shown here is derived from an EMBL/GenBank/DDBJ whole genome shotgun (WGS) entry which is preliminary data.</text>
</comment>
<dbReference type="PANTHER" id="PTHR11707">
    <property type="entry name" value="L-ASPARAGINASE"/>
    <property type="match status" value="1"/>
</dbReference>
<feature type="domain" description="Asparaginase/glutaminase C-terminal" evidence="9">
    <location>
        <begin position="210"/>
        <end position="313"/>
    </location>
</feature>
<name>A0A2U1FI36_9PSEU</name>
<dbReference type="OrthoDB" id="9788068at2"/>
<evidence type="ECO:0000256" key="4">
    <source>
        <dbReference type="ARBA" id="ARBA00049366"/>
    </source>
</evidence>
<dbReference type="SMART" id="SM00870">
    <property type="entry name" value="Asparaginase"/>
    <property type="match status" value="1"/>
</dbReference>
<dbReference type="Pfam" id="PF00710">
    <property type="entry name" value="Asparaginase"/>
    <property type="match status" value="1"/>
</dbReference>
<evidence type="ECO:0000313" key="11">
    <source>
        <dbReference type="Proteomes" id="UP000245639"/>
    </source>
</evidence>
<dbReference type="InterPro" id="IPR020827">
    <property type="entry name" value="Asparaginase/glutaminase_AS1"/>
</dbReference>
<dbReference type="PRINTS" id="PR00139">
    <property type="entry name" value="ASNGLNASE"/>
</dbReference>
<protein>
    <recommendedName>
        <fullName evidence="2">asparaginase</fullName>
        <ecNumber evidence="2">3.5.1.1</ecNumber>
    </recommendedName>
</protein>
<dbReference type="Gene3D" id="3.40.50.1170">
    <property type="entry name" value="L-asparaginase, N-terminal domain"/>
    <property type="match status" value="1"/>
</dbReference>
<feature type="active site" evidence="6">
    <location>
        <position position="15"/>
    </location>
</feature>
<evidence type="ECO:0000313" key="10">
    <source>
        <dbReference type="EMBL" id="PVZ11828.1"/>
    </source>
</evidence>
<dbReference type="PROSITE" id="PS00144">
    <property type="entry name" value="ASN_GLN_ASE_1"/>
    <property type="match status" value="1"/>
</dbReference>
<dbReference type="PIRSF" id="PIRSF001220">
    <property type="entry name" value="L-ASNase_gatD"/>
    <property type="match status" value="1"/>
</dbReference>
<evidence type="ECO:0000256" key="3">
    <source>
        <dbReference type="ARBA" id="ARBA00022801"/>
    </source>
</evidence>
<sequence>MPVQPPVHLVATGGTIASTGFPGPLAPARDGRALLADAGVVDDLPADVTAGVTVTDLATAGSFAMGWDDLRRLHAAVTAALEAGAEGVVVTHGTDTMEESAYGLDLLLDDRRPVVLTGAQRAADEPGADGPANLRTALTVAASPEVRGDGVLLCFDGEAFAARGVAKRHTLAAGAFGGPVVHRVLDGSVRRVARPLRRPALPLPAGEPPRVDVVAAHHGADGTLLRAAVAAGAGGVVLAAVGIGNASPDVIEAVGEAVDAGVTVLVASRVPEGPVSARYASGGAALLERGARLAGDLSPWQARILLGLVLAADPADHRALLDEHLS</sequence>
<reference evidence="10 11" key="1">
    <citation type="submission" date="2018-04" db="EMBL/GenBank/DDBJ databases">
        <title>Genomic Encyclopedia of Type Strains, Phase IV (KMG-IV): sequencing the most valuable type-strain genomes for metagenomic binning, comparative biology and taxonomic classification.</title>
        <authorList>
            <person name="Goeker M."/>
        </authorList>
    </citation>
    <scope>NUCLEOTIDE SEQUENCE [LARGE SCALE GENOMIC DNA]</scope>
    <source>
        <strain evidence="10 11">DSM 45771</strain>
    </source>
</reference>
<dbReference type="RefSeq" id="WP_116707538.1">
    <property type="nucleotide sequence ID" value="NZ_QEKW01000003.1"/>
</dbReference>
<feature type="active site" description="O-isoaspartyl threonine intermediate" evidence="5">
    <location>
        <position position="15"/>
    </location>
</feature>
<evidence type="ECO:0000259" key="9">
    <source>
        <dbReference type="Pfam" id="PF17763"/>
    </source>
</evidence>
<dbReference type="AlphaFoldDB" id="A0A2U1FI36"/>
<evidence type="ECO:0000256" key="6">
    <source>
        <dbReference type="PROSITE-ProRule" id="PRU10099"/>
    </source>
</evidence>
<feature type="active site" evidence="7">
    <location>
        <position position="94"/>
    </location>
</feature>
<dbReference type="Pfam" id="PF17763">
    <property type="entry name" value="Asparaginase_C"/>
    <property type="match status" value="1"/>
</dbReference>
<dbReference type="EMBL" id="QEKW01000003">
    <property type="protein sequence ID" value="PVZ11828.1"/>
    <property type="molecule type" value="Genomic_DNA"/>
</dbReference>
<gene>
    <name evidence="10" type="ORF">C8D89_103158</name>
</gene>
<dbReference type="InterPro" id="IPR036152">
    <property type="entry name" value="Asp/glu_Ase-like_sf"/>
</dbReference>
<dbReference type="PROSITE" id="PS51732">
    <property type="entry name" value="ASN_GLN_ASE_3"/>
    <property type="match status" value="1"/>
</dbReference>
<keyword evidence="11" id="KW-1185">Reference proteome</keyword>
<evidence type="ECO:0000256" key="7">
    <source>
        <dbReference type="PROSITE-ProRule" id="PRU10100"/>
    </source>
</evidence>
<comment type="catalytic activity">
    <reaction evidence="4">
        <text>L-asparagine + H2O = L-aspartate + NH4(+)</text>
        <dbReference type="Rhea" id="RHEA:21016"/>
        <dbReference type="ChEBI" id="CHEBI:15377"/>
        <dbReference type="ChEBI" id="CHEBI:28938"/>
        <dbReference type="ChEBI" id="CHEBI:29991"/>
        <dbReference type="ChEBI" id="CHEBI:58048"/>
        <dbReference type="EC" id="3.5.1.1"/>
    </reaction>
</comment>
<dbReference type="GO" id="GO:0004067">
    <property type="term" value="F:asparaginase activity"/>
    <property type="evidence" value="ECO:0007669"/>
    <property type="project" value="UniProtKB-UniRule"/>
</dbReference>
<evidence type="ECO:0000256" key="5">
    <source>
        <dbReference type="PIRSR" id="PIRSR001220-1"/>
    </source>
</evidence>
<dbReference type="Proteomes" id="UP000245639">
    <property type="component" value="Unassembled WGS sequence"/>
</dbReference>
<dbReference type="InterPro" id="IPR027473">
    <property type="entry name" value="L-asparaginase_C"/>
</dbReference>
<keyword evidence="3" id="KW-0378">Hydrolase</keyword>